<protein>
    <submittedName>
        <fullName evidence="1">Uncharacterized protein</fullName>
    </submittedName>
</protein>
<comment type="caution">
    <text evidence="1">The sequence shown here is derived from an EMBL/GenBank/DDBJ whole genome shotgun (WGS) entry which is preliminary data.</text>
</comment>
<keyword evidence="2" id="KW-1185">Reference proteome</keyword>
<sequence length="354" mass="39222">MEGVNGIIRPLLTGSNNAAQAIDGGFIRSRRFRRCKSAPLPDAVTAEAYFNSINHQNWSIFGSFSPSFVKVFTYMSVYFGIGTVCFYFVKNQIDGRKTNGIIDAVYFCMVTMTTVGYGDLVPSSPLAKLLACAFVFAGMALVGLILSKAADYLVERQEMLLVRALHLHNKVTPSEMVKELDAHKIGYKCVLVFILLLVLITSGTIFLAVVEKLNVVDAFYCVCCTITTLGYGDKSFSTQVGRVFAIVWILVSTICVAQFFLYVAELNTEKRRRKLVKWVLSRRMTNLDLEAADLDNNGVVGVGEFIVYKLKEMGKINQEDISLILQEFEELDVDQSGTLSVSDLALAQSSPPEK</sequence>
<dbReference type="EMBL" id="CM042885">
    <property type="protein sequence ID" value="KAI4366194.1"/>
    <property type="molecule type" value="Genomic_DNA"/>
</dbReference>
<evidence type="ECO:0000313" key="1">
    <source>
        <dbReference type="EMBL" id="KAI4366194.1"/>
    </source>
</evidence>
<name>A0ACB9QI18_9MYRT</name>
<evidence type="ECO:0000313" key="2">
    <source>
        <dbReference type="Proteomes" id="UP001057402"/>
    </source>
</evidence>
<reference evidence="2" key="1">
    <citation type="journal article" date="2023" name="Front. Plant Sci.">
        <title>Chromosomal-level genome assembly of Melastoma candidum provides insights into trichome evolution.</title>
        <authorList>
            <person name="Zhong Y."/>
            <person name="Wu W."/>
            <person name="Sun C."/>
            <person name="Zou P."/>
            <person name="Liu Y."/>
            <person name="Dai S."/>
            <person name="Zhou R."/>
        </authorList>
    </citation>
    <scope>NUCLEOTIDE SEQUENCE [LARGE SCALE GENOMIC DNA]</scope>
</reference>
<gene>
    <name evidence="1" type="ORF">MLD38_022103</name>
</gene>
<proteinExistence type="predicted"/>
<dbReference type="Proteomes" id="UP001057402">
    <property type="component" value="Chromosome 6"/>
</dbReference>
<organism evidence="1 2">
    <name type="scientific">Melastoma candidum</name>
    <dbReference type="NCBI Taxonomy" id="119954"/>
    <lineage>
        <taxon>Eukaryota</taxon>
        <taxon>Viridiplantae</taxon>
        <taxon>Streptophyta</taxon>
        <taxon>Embryophyta</taxon>
        <taxon>Tracheophyta</taxon>
        <taxon>Spermatophyta</taxon>
        <taxon>Magnoliopsida</taxon>
        <taxon>eudicotyledons</taxon>
        <taxon>Gunneridae</taxon>
        <taxon>Pentapetalae</taxon>
        <taxon>rosids</taxon>
        <taxon>malvids</taxon>
        <taxon>Myrtales</taxon>
        <taxon>Melastomataceae</taxon>
        <taxon>Melastomatoideae</taxon>
        <taxon>Melastomateae</taxon>
        <taxon>Melastoma</taxon>
    </lineage>
</organism>
<accession>A0ACB9QI18</accession>